<reference evidence="8" key="1">
    <citation type="submission" date="2017-09" db="EMBL/GenBank/DDBJ databases">
        <title>Depth-based differentiation of microbial function through sediment-hosted aquifers and enrichment of novel symbionts in the deep terrestrial subsurface.</title>
        <authorList>
            <person name="Probst A.J."/>
            <person name="Ladd B."/>
            <person name="Jarett J.K."/>
            <person name="Geller-Mcgrath D.E."/>
            <person name="Sieber C.M.K."/>
            <person name="Emerson J.B."/>
            <person name="Anantharaman K."/>
            <person name="Thomas B.C."/>
            <person name="Malmstrom R."/>
            <person name="Stieglmeier M."/>
            <person name="Klingl A."/>
            <person name="Woyke T."/>
            <person name="Ryan C.M."/>
            <person name="Banfield J.F."/>
        </authorList>
    </citation>
    <scope>NUCLEOTIDE SEQUENCE [LARGE SCALE GENOMIC DNA]</scope>
</reference>
<dbReference type="PANTHER" id="PTHR43326:SF1">
    <property type="entry name" value="METHIONINE--TRNA LIGASE, MITOCHONDRIAL"/>
    <property type="match status" value="1"/>
</dbReference>
<feature type="non-terminal residue" evidence="7">
    <location>
        <position position="63"/>
    </location>
</feature>
<feature type="domain" description="Methionyl/Leucyl tRNA synthetase" evidence="6">
    <location>
        <begin position="7"/>
        <end position="62"/>
    </location>
</feature>
<dbReference type="PANTHER" id="PTHR43326">
    <property type="entry name" value="METHIONYL-TRNA SYNTHETASE"/>
    <property type="match status" value="1"/>
</dbReference>
<evidence type="ECO:0000256" key="3">
    <source>
        <dbReference type="ARBA" id="ARBA00022840"/>
    </source>
</evidence>
<dbReference type="AlphaFoldDB" id="A0A2M6W2H4"/>
<evidence type="ECO:0000313" key="7">
    <source>
        <dbReference type="EMBL" id="PIT87004.1"/>
    </source>
</evidence>
<accession>A0A2M6W2H4</accession>
<dbReference type="InterPro" id="IPR014729">
    <property type="entry name" value="Rossmann-like_a/b/a_fold"/>
</dbReference>
<protein>
    <submittedName>
        <fullName evidence="7">Methionine--tRNA ligase</fullName>
    </submittedName>
</protein>
<dbReference type="GO" id="GO:0006431">
    <property type="term" value="P:methionyl-tRNA aminoacylation"/>
    <property type="evidence" value="ECO:0007669"/>
    <property type="project" value="InterPro"/>
</dbReference>
<dbReference type="PRINTS" id="PR01041">
    <property type="entry name" value="TRNASYNTHMET"/>
</dbReference>
<evidence type="ECO:0000313" key="8">
    <source>
        <dbReference type="Proteomes" id="UP000229362"/>
    </source>
</evidence>
<gene>
    <name evidence="7" type="ORF">COU33_00045</name>
</gene>
<evidence type="ECO:0000256" key="4">
    <source>
        <dbReference type="ARBA" id="ARBA00022917"/>
    </source>
</evidence>
<evidence type="ECO:0000259" key="6">
    <source>
        <dbReference type="Pfam" id="PF09334"/>
    </source>
</evidence>
<dbReference type="SUPFAM" id="SSF52374">
    <property type="entry name" value="Nucleotidylyl transferase"/>
    <property type="match status" value="1"/>
</dbReference>
<dbReference type="GO" id="GO:0005524">
    <property type="term" value="F:ATP binding"/>
    <property type="evidence" value="ECO:0007669"/>
    <property type="project" value="UniProtKB-KW"/>
</dbReference>
<sequence length="63" mass="7167">MNSKNHFYITTTLPYVNAEPHIGFALEILQADAVARYHELLGDTVFFNTGTDEHGIKIYRKAL</sequence>
<dbReference type="Proteomes" id="UP000229362">
    <property type="component" value="Unassembled WGS sequence"/>
</dbReference>
<keyword evidence="5" id="KW-0030">Aminoacyl-tRNA synthetase</keyword>
<keyword evidence="4" id="KW-0648">Protein biosynthesis</keyword>
<organism evidence="7 8">
    <name type="scientific">Candidatus Magasanikbacteria bacterium CG10_big_fil_rev_8_21_14_0_10_43_6</name>
    <dbReference type="NCBI Taxonomy" id="1974650"/>
    <lineage>
        <taxon>Bacteria</taxon>
        <taxon>Candidatus Magasanikiibacteriota</taxon>
    </lineage>
</organism>
<dbReference type="GO" id="GO:0004825">
    <property type="term" value="F:methionine-tRNA ligase activity"/>
    <property type="evidence" value="ECO:0007669"/>
    <property type="project" value="InterPro"/>
</dbReference>
<dbReference type="Gene3D" id="3.40.50.620">
    <property type="entry name" value="HUPs"/>
    <property type="match status" value="1"/>
</dbReference>
<dbReference type="InterPro" id="IPR033911">
    <property type="entry name" value="MetRS_core"/>
</dbReference>
<keyword evidence="3" id="KW-0067">ATP-binding</keyword>
<dbReference type="EMBL" id="PFBZ01000003">
    <property type="protein sequence ID" value="PIT87004.1"/>
    <property type="molecule type" value="Genomic_DNA"/>
</dbReference>
<evidence type="ECO:0000256" key="5">
    <source>
        <dbReference type="ARBA" id="ARBA00023146"/>
    </source>
</evidence>
<evidence type="ECO:0000256" key="1">
    <source>
        <dbReference type="ARBA" id="ARBA00022598"/>
    </source>
</evidence>
<evidence type="ECO:0000256" key="2">
    <source>
        <dbReference type="ARBA" id="ARBA00022741"/>
    </source>
</evidence>
<dbReference type="InterPro" id="IPR015413">
    <property type="entry name" value="Methionyl/Leucyl_tRNA_Synth"/>
</dbReference>
<keyword evidence="2" id="KW-0547">Nucleotide-binding</keyword>
<comment type="caution">
    <text evidence="7">The sequence shown here is derived from an EMBL/GenBank/DDBJ whole genome shotgun (WGS) entry which is preliminary data.</text>
</comment>
<name>A0A2M6W2H4_9BACT</name>
<keyword evidence="1 7" id="KW-0436">Ligase</keyword>
<dbReference type="Pfam" id="PF09334">
    <property type="entry name" value="tRNA-synt_1g"/>
    <property type="match status" value="1"/>
</dbReference>
<proteinExistence type="predicted"/>
<dbReference type="InterPro" id="IPR023457">
    <property type="entry name" value="Met-tRNA_synth_2"/>
</dbReference>